<protein>
    <submittedName>
        <fullName evidence="1">Uncharacterized protein</fullName>
    </submittedName>
</protein>
<proteinExistence type="predicted"/>
<sequence length="237" mass="28459">MLARHKFITIYLLAVFSQMTYCLPLNLFHFFGNCFSYLKTFHSDSYNNDVVTSISHSIPDNPRVYESDERLRRNMSMKIKTIYDIRNYCSLIIVIDKAISRHIYKYPHFLDNNPFLYYRNSNLVTVTKKPVVYIFPNYLKWSARVFFLMVLSNYPKSLGYGRTHWFFLFYCHYCQKPLQRLSEELMEHVSKIQASTFKEGWRPLVIVGEGGKHSNFHDPYYRFPKPFCRDALWTLRK</sequence>
<evidence type="ECO:0000313" key="1">
    <source>
        <dbReference type="EMBL" id="OXA54100.1"/>
    </source>
</evidence>
<name>A0A226E9Q2_FOLCA</name>
<dbReference type="EMBL" id="LNIX01000005">
    <property type="protein sequence ID" value="OXA54100.1"/>
    <property type="molecule type" value="Genomic_DNA"/>
</dbReference>
<accession>A0A226E9Q2</accession>
<keyword evidence="2" id="KW-1185">Reference proteome</keyword>
<dbReference type="Proteomes" id="UP000198287">
    <property type="component" value="Unassembled WGS sequence"/>
</dbReference>
<comment type="caution">
    <text evidence="1">The sequence shown here is derived from an EMBL/GenBank/DDBJ whole genome shotgun (WGS) entry which is preliminary data.</text>
</comment>
<reference evidence="1 2" key="1">
    <citation type="submission" date="2015-12" db="EMBL/GenBank/DDBJ databases">
        <title>The genome of Folsomia candida.</title>
        <authorList>
            <person name="Faddeeva A."/>
            <person name="Derks M.F."/>
            <person name="Anvar Y."/>
            <person name="Smit S."/>
            <person name="Van Straalen N."/>
            <person name="Roelofs D."/>
        </authorList>
    </citation>
    <scope>NUCLEOTIDE SEQUENCE [LARGE SCALE GENOMIC DNA]</scope>
    <source>
        <strain evidence="1 2">VU population</strain>
        <tissue evidence="1">Whole body</tissue>
    </source>
</reference>
<organism evidence="1 2">
    <name type="scientific">Folsomia candida</name>
    <name type="common">Springtail</name>
    <dbReference type="NCBI Taxonomy" id="158441"/>
    <lineage>
        <taxon>Eukaryota</taxon>
        <taxon>Metazoa</taxon>
        <taxon>Ecdysozoa</taxon>
        <taxon>Arthropoda</taxon>
        <taxon>Hexapoda</taxon>
        <taxon>Collembola</taxon>
        <taxon>Entomobryomorpha</taxon>
        <taxon>Isotomoidea</taxon>
        <taxon>Isotomidae</taxon>
        <taxon>Proisotominae</taxon>
        <taxon>Folsomia</taxon>
    </lineage>
</organism>
<dbReference type="AlphaFoldDB" id="A0A226E9Q2"/>
<gene>
    <name evidence="1" type="ORF">Fcan01_11406</name>
</gene>
<evidence type="ECO:0000313" key="2">
    <source>
        <dbReference type="Proteomes" id="UP000198287"/>
    </source>
</evidence>